<keyword evidence="3" id="KW-1185">Reference proteome</keyword>
<accession>A0AAD6RVS2</accession>
<feature type="region of interest" description="Disordered" evidence="1">
    <location>
        <begin position="1"/>
        <end position="133"/>
    </location>
</feature>
<protein>
    <submittedName>
        <fullName evidence="2">Uncharacterized protein</fullName>
    </submittedName>
</protein>
<gene>
    <name evidence="2" type="ORF">C8F04DRAFT_1203060</name>
</gene>
<dbReference type="EMBL" id="JARJCM010000570">
    <property type="protein sequence ID" value="KAJ7016189.1"/>
    <property type="molecule type" value="Genomic_DNA"/>
</dbReference>
<comment type="caution">
    <text evidence="2">The sequence shown here is derived from an EMBL/GenBank/DDBJ whole genome shotgun (WGS) entry which is preliminary data.</text>
</comment>
<dbReference type="Proteomes" id="UP001218188">
    <property type="component" value="Unassembled WGS sequence"/>
</dbReference>
<feature type="compositionally biased region" description="Polar residues" evidence="1">
    <location>
        <begin position="119"/>
        <end position="133"/>
    </location>
</feature>
<proteinExistence type="predicted"/>
<reference evidence="2" key="1">
    <citation type="submission" date="2023-03" db="EMBL/GenBank/DDBJ databases">
        <title>Massive genome expansion in bonnet fungi (Mycena s.s.) driven by repeated elements and novel gene families across ecological guilds.</title>
        <authorList>
            <consortium name="Lawrence Berkeley National Laboratory"/>
            <person name="Harder C.B."/>
            <person name="Miyauchi S."/>
            <person name="Viragh M."/>
            <person name="Kuo A."/>
            <person name="Thoen E."/>
            <person name="Andreopoulos B."/>
            <person name="Lu D."/>
            <person name="Skrede I."/>
            <person name="Drula E."/>
            <person name="Henrissat B."/>
            <person name="Morin E."/>
            <person name="Kohler A."/>
            <person name="Barry K."/>
            <person name="LaButti K."/>
            <person name="Morin E."/>
            <person name="Salamov A."/>
            <person name="Lipzen A."/>
            <person name="Mereny Z."/>
            <person name="Hegedus B."/>
            <person name="Baldrian P."/>
            <person name="Stursova M."/>
            <person name="Weitz H."/>
            <person name="Taylor A."/>
            <person name="Grigoriev I.V."/>
            <person name="Nagy L.G."/>
            <person name="Martin F."/>
            <person name="Kauserud H."/>
        </authorList>
    </citation>
    <scope>NUCLEOTIDE SEQUENCE</scope>
    <source>
        <strain evidence="2">CBHHK200</strain>
    </source>
</reference>
<feature type="compositionally biased region" description="Basic and acidic residues" evidence="1">
    <location>
        <begin position="8"/>
        <end position="20"/>
    </location>
</feature>
<evidence type="ECO:0000256" key="1">
    <source>
        <dbReference type="SAM" id="MobiDB-lite"/>
    </source>
</evidence>
<evidence type="ECO:0000313" key="2">
    <source>
        <dbReference type="EMBL" id="KAJ7016189.1"/>
    </source>
</evidence>
<sequence>MRNANSKAKHDAETARKLAADLESSSEDEPLQRGKRIKRKPSGSPVGSAPPEAKRPRDEKVKSEKSKAAPDVNSVTASASRSKAKAKTPKGPSKVSIPVKRVLGKQTKMLPNAKDDEQNASQAKPNPKNGYTN</sequence>
<dbReference type="AlphaFoldDB" id="A0AAD6RVS2"/>
<name>A0AAD6RVS2_9AGAR</name>
<organism evidence="2 3">
    <name type="scientific">Mycena alexandri</name>
    <dbReference type="NCBI Taxonomy" id="1745969"/>
    <lineage>
        <taxon>Eukaryota</taxon>
        <taxon>Fungi</taxon>
        <taxon>Dikarya</taxon>
        <taxon>Basidiomycota</taxon>
        <taxon>Agaricomycotina</taxon>
        <taxon>Agaricomycetes</taxon>
        <taxon>Agaricomycetidae</taxon>
        <taxon>Agaricales</taxon>
        <taxon>Marasmiineae</taxon>
        <taxon>Mycenaceae</taxon>
        <taxon>Mycena</taxon>
    </lineage>
</organism>
<evidence type="ECO:0000313" key="3">
    <source>
        <dbReference type="Proteomes" id="UP001218188"/>
    </source>
</evidence>
<feature type="compositionally biased region" description="Basic and acidic residues" evidence="1">
    <location>
        <begin position="52"/>
        <end position="68"/>
    </location>
</feature>